<organism evidence="9 10">
    <name type="scientific">Pseudo-nitzschia multistriata</name>
    <dbReference type="NCBI Taxonomy" id="183589"/>
    <lineage>
        <taxon>Eukaryota</taxon>
        <taxon>Sar</taxon>
        <taxon>Stramenopiles</taxon>
        <taxon>Ochrophyta</taxon>
        <taxon>Bacillariophyta</taxon>
        <taxon>Bacillariophyceae</taxon>
        <taxon>Bacillariophycidae</taxon>
        <taxon>Bacillariales</taxon>
        <taxon>Bacillariaceae</taxon>
        <taxon>Pseudo-nitzschia</taxon>
    </lineage>
</organism>
<feature type="region of interest" description="Disordered" evidence="8">
    <location>
        <begin position="113"/>
        <end position="175"/>
    </location>
</feature>
<proteinExistence type="inferred from homology"/>
<keyword evidence="10" id="KW-1185">Reference proteome</keyword>
<dbReference type="GO" id="GO:0005763">
    <property type="term" value="C:mitochondrial small ribosomal subunit"/>
    <property type="evidence" value="ECO:0007669"/>
    <property type="project" value="TreeGrafter"/>
</dbReference>
<dbReference type="GO" id="GO:0003735">
    <property type="term" value="F:structural constituent of ribosome"/>
    <property type="evidence" value="ECO:0007669"/>
    <property type="project" value="TreeGrafter"/>
</dbReference>
<evidence type="ECO:0000256" key="7">
    <source>
        <dbReference type="ARBA" id="ARBA00035140"/>
    </source>
</evidence>
<protein>
    <recommendedName>
        <fullName evidence="7">Small ribosomal subunit protein mS29</fullName>
    </recommendedName>
</protein>
<dbReference type="Pfam" id="PF10236">
    <property type="entry name" value="DAP3"/>
    <property type="match status" value="1"/>
</dbReference>
<evidence type="ECO:0000256" key="6">
    <source>
        <dbReference type="ARBA" id="ARBA00023274"/>
    </source>
</evidence>
<comment type="subcellular location">
    <subcellularLocation>
        <location evidence="1">Mitochondrion</location>
    </subcellularLocation>
</comment>
<evidence type="ECO:0000256" key="8">
    <source>
        <dbReference type="SAM" id="MobiDB-lite"/>
    </source>
</evidence>
<dbReference type="OrthoDB" id="274828at2759"/>
<name>A0A448ZQI7_9STRA</name>
<dbReference type="InterPro" id="IPR019368">
    <property type="entry name" value="Ribosomal_mS29"/>
</dbReference>
<dbReference type="PANTHER" id="PTHR12810">
    <property type="entry name" value="MITOCHONDRIAL 28S RIBOSOMAL PROTEIN S29"/>
    <property type="match status" value="1"/>
</dbReference>
<evidence type="ECO:0000256" key="4">
    <source>
        <dbReference type="ARBA" id="ARBA00022980"/>
    </source>
</evidence>
<evidence type="ECO:0000313" key="9">
    <source>
        <dbReference type="EMBL" id="VEU44298.1"/>
    </source>
</evidence>
<dbReference type="PANTHER" id="PTHR12810:SF0">
    <property type="entry name" value="SMALL RIBOSOMAL SUBUNIT PROTEIN MS29"/>
    <property type="match status" value="1"/>
</dbReference>
<keyword evidence="4" id="KW-0689">Ribosomal protein</keyword>
<gene>
    <name evidence="9" type="ORF">PSNMU_V1.4_AUG-EV-PASAV3_0113940</name>
</gene>
<dbReference type="AlphaFoldDB" id="A0A448ZQI7"/>
<dbReference type="Gene3D" id="3.40.50.300">
    <property type="entry name" value="P-loop containing nucleotide triphosphate hydrolases"/>
    <property type="match status" value="1"/>
</dbReference>
<keyword evidence="5" id="KW-0496">Mitochondrion</keyword>
<evidence type="ECO:0000256" key="1">
    <source>
        <dbReference type="ARBA" id="ARBA00004173"/>
    </source>
</evidence>
<sequence>MRLSVSDPSLHPARAAKTYAAYRKSRHFRDVRACVERLAADRVRALLETAGAQNGNDNDNDDWHGRQDTVDELFESLQEEAGADEAMSILSRHPEFPRWVERGLEDYLREAQNERIGTGTGSEGASGGGEEAKAPEEPPEEAPGPAGPEEGTPVFMDCYDASEASPDGSSPGPMVPSILGPLAPHRHGGPGKMVEEWELAAHPTTKRILLRDCTSRIARILASERRGHGQPGPRIYVHGTRGTGKSAVLASIVASARKSGCIVMYLPDGDRLRKNGFFVTPSTHPDRAGMFDLQDLSREALEQLADSHATDLEGMVAGRETLEQFFKEAQLEKMYDRLSESAESAAGETTGVSLNDLVGYAREHKKHAPMCYSAVLCHLTKHQTEKKFVLVMDEFNCLFDHHGHYFHMAYDEHVREAIPCHRINLFEPILAAMNLSTQTAEQEEDAAEAGPADSENACTASVVVGTTESHAVRRATTDALTECAERRAAGTADENFHVVEVPRFSSLEADHVLANFEAIGIGKLRLDRGDTLMNPQEVEFLKMASGSVGQKLLDASIL</sequence>
<keyword evidence="6" id="KW-0687">Ribonucleoprotein</keyword>
<keyword evidence="3" id="KW-0809">Transit peptide</keyword>
<reference evidence="9 10" key="1">
    <citation type="submission" date="2019-01" db="EMBL/GenBank/DDBJ databases">
        <authorList>
            <person name="Ferrante I. M."/>
        </authorList>
    </citation>
    <scope>NUCLEOTIDE SEQUENCE [LARGE SCALE GENOMIC DNA]</scope>
    <source>
        <strain evidence="9 10">B856</strain>
    </source>
</reference>
<evidence type="ECO:0000313" key="10">
    <source>
        <dbReference type="Proteomes" id="UP000291116"/>
    </source>
</evidence>
<dbReference type="EMBL" id="CAACVS010000637">
    <property type="protein sequence ID" value="VEU44298.1"/>
    <property type="molecule type" value="Genomic_DNA"/>
</dbReference>
<dbReference type="Proteomes" id="UP000291116">
    <property type="component" value="Unassembled WGS sequence"/>
</dbReference>
<dbReference type="InterPro" id="IPR027417">
    <property type="entry name" value="P-loop_NTPase"/>
</dbReference>
<dbReference type="SUPFAM" id="SSF52540">
    <property type="entry name" value="P-loop containing nucleoside triphosphate hydrolases"/>
    <property type="match status" value="1"/>
</dbReference>
<feature type="compositionally biased region" description="Gly residues" evidence="8">
    <location>
        <begin position="118"/>
        <end position="129"/>
    </location>
</feature>
<comment type="similarity">
    <text evidence="2">Belongs to the mitochondrion-specific ribosomal protein mS29 family.</text>
</comment>
<evidence type="ECO:0000256" key="2">
    <source>
        <dbReference type="ARBA" id="ARBA00009863"/>
    </source>
</evidence>
<evidence type="ECO:0000256" key="5">
    <source>
        <dbReference type="ARBA" id="ARBA00023128"/>
    </source>
</evidence>
<accession>A0A448ZQI7</accession>
<evidence type="ECO:0000256" key="3">
    <source>
        <dbReference type="ARBA" id="ARBA00022946"/>
    </source>
</evidence>